<gene>
    <name evidence="4" type="ORF">A2693_01090</name>
</gene>
<reference evidence="4 5" key="1">
    <citation type="journal article" date="2016" name="Nat. Commun.">
        <title>Thousands of microbial genomes shed light on interconnected biogeochemical processes in an aquifer system.</title>
        <authorList>
            <person name="Anantharaman K."/>
            <person name="Brown C.T."/>
            <person name="Hug L.A."/>
            <person name="Sharon I."/>
            <person name="Castelle C.J."/>
            <person name="Probst A.J."/>
            <person name="Thomas B.C."/>
            <person name="Singh A."/>
            <person name="Wilkins M.J."/>
            <person name="Karaoz U."/>
            <person name="Brodie E.L."/>
            <person name="Williams K.H."/>
            <person name="Hubbard S.S."/>
            <person name="Banfield J.F."/>
        </authorList>
    </citation>
    <scope>NUCLEOTIDE SEQUENCE [LARGE SCALE GENOMIC DNA]</scope>
</reference>
<dbReference type="InterPro" id="IPR005025">
    <property type="entry name" value="FMN_Rdtase-like_dom"/>
</dbReference>
<dbReference type="PANTHER" id="PTHR43278:SF4">
    <property type="entry name" value="NAD(P)H-DEPENDENT FMN-CONTAINING OXIDOREDUCTASE YWQN-RELATED"/>
    <property type="match status" value="1"/>
</dbReference>
<protein>
    <recommendedName>
        <fullName evidence="3">NADPH-dependent FMN reductase-like domain-containing protein</fullName>
    </recommendedName>
</protein>
<comment type="caution">
    <text evidence="4">The sequence shown here is derived from an EMBL/GenBank/DDBJ whole genome shotgun (WGS) entry which is preliminary data.</text>
</comment>
<evidence type="ECO:0000313" key="4">
    <source>
        <dbReference type="EMBL" id="OGD89588.1"/>
    </source>
</evidence>
<dbReference type="AlphaFoldDB" id="A0A1F5GCK2"/>
<dbReference type="InterPro" id="IPR029039">
    <property type="entry name" value="Flavoprotein-like_sf"/>
</dbReference>
<accession>A0A1F5GCK2</accession>
<evidence type="ECO:0000313" key="5">
    <source>
        <dbReference type="Proteomes" id="UP000178577"/>
    </source>
</evidence>
<keyword evidence="2" id="KW-0288">FMN</keyword>
<dbReference type="SUPFAM" id="SSF52218">
    <property type="entry name" value="Flavoproteins"/>
    <property type="match status" value="1"/>
</dbReference>
<dbReference type="PANTHER" id="PTHR43278">
    <property type="entry name" value="NAD(P)H-DEPENDENT FMN-CONTAINING OXIDOREDUCTASE YWQN-RELATED"/>
    <property type="match status" value="1"/>
</dbReference>
<dbReference type="Pfam" id="PF03358">
    <property type="entry name" value="FMN_red"/>
    <property type="match status" value="1"/>
</dbReference>
<dbReference type="GO" id="GO:0016491">
    <property type="term" value="F:oxidoreductase activity"/>
    <property type="evidence" value="ECO:0007669"/>
    <property type="project" value="InterPro"/>
</dbReference>
<evidence type="ECO:0000256" key="1">
    <source>
        <dbReference type="ARBA" id="ARBA00022630"/>
    </source>
</evidence>
<dbReference type="Gene3D" id="3.40.50.360">
    <property type="match status" value="1"/>
</dbReference>
<feature type="domain" description="NADPH-dependent FMN reductase-like" evidence="3">
    <location>
        <begin position="6"/>
        <end position="144"/>
    </location>
</feature>
<evidence type="ECO:0000256" key="2">
    <source>
        <dbReference type="ARBA" id="ARBA00022643"/>
    </source>
</evidence>
<name>A0A1F5GCK2_9BACT</name>
<dbReference type="Proteomes" id="UP000178577">
    <property type="component" value="Unassembled WGS sequence"/>
</dbReference>
<dbReference type="InterPro" id="IPR051796">
    <property type="entry name" value="ISF_SsuE-like"/>
</dbReference>
<sequence>MPSLPPKLLAINSSPKESGHTAHLLKLFIDSAQALGAQVKKLDLYEEHIKPYSGILGKKLKKLNHFQKALVEADGFVIATPTYWFNEPGILKNFIDSLTPLEENNWMLEGKVAGFIVYSPEGGETEVLENLAMTFNQMGVAFPPYSLIFYRGPQDKWAIADSKLLAKSIIQQIAAQKQLKFNWNYDY</sequence>
<dbReference type="EMBL" id="MFAY01000004">
    <property type="protein sequence ID" value="OGD89588.1"/>
    <property type="molecule type" value="Genomic_DNA"/>
</dbReference>
<organism evidence="4 5">
    <name type="scientific">Candidatus Curtissbacteria bacterium RIFCSPHIGHO2_01_FULL_40_12</name>
    <dbReference type="NCBI Taxonomy" id="1797710"/>
    <lineage>
        <taxon>Bacteria</taxon>
        <taxon>Candidatus Curtissiibacteriota</taxon>
    </lineage>
</organism>
<keyword evidence="1" id="KW-0285">Flavoprotein</keyword>
<proteinExistence type="predicted"/>
<evidence type="ECO:0000259" key="3">
    <source>
        <dbReference type="Pfam" id="PF03358"/>
    </source>
</evidence>